<name>A0A2T2YAE1_9BACT</name>
<gene>
    <name evidence="2" type="ORF">AHMF7605_02140</name>
</gene>
<feature type="region of interest" description="Disordered" evidence="1">
    <location>
        <begin position="17"/>
        <end position="45"/>
    </location>
</feature>
<comment type="caution">
    <text evidence="2">The sequence shown here is derived from an EMBL/GenBank/DDBJ whole genome shotgun (WGS) entry which is preliminary data.</text>
</comment>
<organism evidence="2 3">
    <name type="scientific">Adhaeribacter arboris</name>
    <dbReference type="NCBI Taxonomy" id="2072846"/>
    <lineage>
        <taxon>Bacteria</taxon>
        <taxon>Pseudomonadati</taxon>
        <taxon>Bacteroidota</taxon>
        <taxon>Cytophagia</taxon>
        <taxon>Cytophagales</taxon>
        <taxon>Hymenobacteraceae</taxon>
        <taxon>Adhaeribacter</taxon>
    </lineage>
</organism>
<reference evidence="2 3" key="1">
    <citation type="submission" date="2018-03" db="EMBL/GenBank/DDBJ databases">
        <title>Adhaeribacter sp. HMF7605 Genome sequencing and assembly.</title>
        <authorList>
            <person name="Kang H."/>
            <person name="Kang J."/>
            <person name="Cha I."/>
            <person name="Kim H."/>
            <person name="Joh K."/>
        </authorList>
    </citation>
    <scope>NUCLEOTIDE SEQUENCE [LARGE SCALE GENOMIC DNA]</scope>
    <source>
        <strain evidence="2 3">HMF7605</strain>
    </source>
</reference>
<protein>
    <submittedName>
        <fullName evidence="2">Uncharacterized protein</fullName>
    </submittedName>
</protein>
<proteinExistence type="predicted"/>
<keyword evidence="3" id="KW-1185">Reference proteome</keyword>
<evidence type="ECO:0000313" key="3">
    <source>
        <dbReference type="Proteomes" id="UP000240357"/>
    </source>
</evidence>
<sequence length="77" mass="8881">MTPVWLERAFKDSVPRNEAFRRRRKEDLPARTSQTRPAGHEANLKLEVASAPMSGDLKRRQSQTAVIEILRIRIKQA</sequence>
<feature type="compositionally biased region" description="Basic and acidic residues" evidence="1">
    <location>
        <begin position="17"/>
        <end position="29"/>
    </location>
</feature>
<evidence type="ECO:0000313" key="2">
    <source>
        <dbReference type="EMBL" id="PSR52408.1"/>
    </source>
</evidence>
<dbReference type="Proteomes" id="UP000240357">
    <property type="component" value="Unassembled WGS sequence"/>
</dbReference>
<dbReference type="AlphaFoldDB" id="A0A2T2YAE1"/>
<accession>A0A2T2YAE1</accession>
<dbReference type="EMBL" id="PYFT01000001">
    <property type="protein sequence ID" value="PSR52408.1"/>
    <property type="molecule type" value="Genomic_DNA"/>
</dbReference>
<evidence type="ECO:0000256" key="1">
    <source>
        <dbReference type="SAM" id="MobiDB-lite"/>
    </source>
</evidence>